<evidence type="ECO:0000313" key="2">
    <source>
        <dbReference type="Proteomes" id="UP000684084"/>
    </source>
</evidence>
<gene>
    <name evidence="1" type="ORF">CHRIB12_LOCUS18319</name>
</gene>
<protein>
    <submittedName>
        <fullName evidence="1">Uncharacterized protein</fullName>
    </submittedName>
</protein>
<dbReference type="EMBL" id="CAGKOT010000048">
    <property type="protein sequence ID" value="CAB5383227.1"/>
    <property type="molecule type" value="Genomic_DNA"/>
</dbReference>
<reference evidence="1" key="1">
    <citation type="submission" date="2020-05" db="EMBL/GenBank/DDBJ databases">
        <authorList>
            <person name="Rincon C."/>
            <person name="Sanders R I."/>
            <person name="Robbins C."/>
            <person name="Chaturvedi A."/>
        </authorList>
    </citation>
    <scope>NUCLEOTIDE SEQUENCE</scope>
    <source>
        <strain evidence="1">CHB12</strain>
    </source>
</reference>
<dbReference type="Proteomes" id="UP000684084">
    <property type="component" value="Unassembled WGS sequence"/>
</dbReference>
<accession>A0A916EDU3</accession>
<evidence type="ECO:0000313" key="1">
    <source>
        <dbReference type="EMBL" id="CAB5383227.1"/>
    </source>
</evidence>
<name>A0A916EDU3_9GLOM</name>
<sequence length="89" mass="10455">MPPRNYRRRIHRTKRFNANNANNINRNRISRIRLTNNTNTLDRIARIIEPQITHNLFEQAFFNGTNFNDTNNFESLILPAGCLPSSLFP</sequence>
<organism evidence="1 2">
    <name type="scientific">Rhizophagus irregularis</name>
    <dbReference type="NCBI Taxonomy" id="588596"/>
    <lineage>
        <taxon>Eukaryota</taxon>
        <taxon>Fungi</taxon>
        <taxon>Fungi incertae sedis</taxon>
        <taxon>Mucoromycota</taxon>
        <taxon>Glomeromycotina</taxon>
        <taxon>Glomeromycetes</taxon>
        <taxon>Glomerales</taxon>
        <taxon>Glomeraceae</taxon>
        <taxon>Rhizophagus</taxon>
    </lineage>
</organism>
<proteinExistence type="predicted"/>
<dbReference type="AlphaFoldDB" id="A0A916EDU3"/>
<comment type="caution">
    <text evidence="1">The sequence shown here is derived from an EMBL/GenBank/DDBJ whole genome shotgun (WGS) entry which is preliminary data.</text>
</comment>